<organism evidence="2 3">
    <name type="scientific">Microbacterium caowuchunii</name>
    <dbReference type="NCBI Taxonomy" id="2614638"/>
    <lineage>
        <taxon>Bacteria</taxon>
        <taxon>Bacillati</taxon>
        <taxon>Actinomycetota</taxon>
        <taxon>Actinomycetes</taxon>
        <taxon>Micrococcales</taxon>
        <taxon>Microbacteriaceae</taxon>
        <taxon>Microbacterium</taxon>
    </lineage>
</organism>
<reference evidence="3" key="1">
    <citation type="submission" date="2019-09" db="EMBL/GenBank/DDBJ databases">
        <title>Mumia zhuanghuii sp. nov. isolated from the intestinal contents of plateau pika (Ochotona curzoniae) in the Qinghai-Tibet plateau of China.</title>
        <authorList>
            <person name="Tian Z."/>
        </authorList>
    </citation>
    <scope>NUCLEOTIDE SEQUENCE [LARGE SCALE GENOMIC DNA]</scope>
    <source>
        <strain evidence="3">L-033</strain>
    </source>
</reference>
<keyword evidence="3" id="KW-1185">Reference proteome</keyword>
<evidence type="ECO:0000313" key="3">
    <source>
        <dbReference type="Proteomes" id="UP000326838"/>
    </source>
</evidence>
<dbReference type="RefSeq" id="WP_150893021.1">
    <property type="nucleotide sequence ID" value="NZ_VYUY01000009.1"/>
</dbReference>
<proteinExistence type="predicted"/>
<feature type="region of interest" description="Disordered" evidence="1">
    <location>
        <begin position="124"/>
        <end position="167"/>
    </location>
</feature>
<sequence length="220" mass="24521">MTRESWAGLGPEWDRDFLNGPRNRGKQAAILATDIEFAHQWVNTMTALVAQNLDDGEFVNARMAALKDWDRARKREQKAIHYRFNPLRRSRRLIERDTRQALSGPTTEQIAELRANLEAVRAEYAARQGQETSEPRTTRPRPAQRAPRAATRSAATPAGPALHPGLADLDEGIRSDYQALAPDLDLVTTPDDTLRTTWAELNPGMSGELIESVLADINGT</sequence>
<dbReference type="Proteomes" id="UP000326838">
    <property type="component" value="Unassembled WGS sequence"/>
</dbReference>
<feature type="compositionally biased region" description="Low complexity" evidence="1">
    <location>
        <begin position="140"/>
        <end position="161"/>
    </location>
</feature>
<name>A0A5N0TEZ6_9MICO</name>
<comment type="caution">
    <text evidence="2">The sequence shown here is derived from an EMBL/GenBank/DDBJ whole genome shotgun (WGS) entry which is preliminary data.</text>
</comment>
<evidence type="ECO:0000256" key="1">
    <source>
        <dbReference type="SAM" id="MobiDB-lite"/>
    </source>
</evidence>
<gene>
    <name evidence="2" type="ORF">F6B40_08140</name>
</gene>
<protein>
    <submittedName>
        <fullName evidence="2">Uncharacterized protein</fullName>
    </submittedName>
</protein>
<accession>A0A5N0TEZ6</accession>
<evidence type="ECO:0000313" key="2">
    <source>
        <dbReference type="EMBL" id="KAA9133713.1"/>
    </source>
</evidence>
<dbReference type="AlphaFoldDB" id="A0A5N0TEZ6"/>
<dbReference type="EMBL" id="VYUY01000009">
    <property type="protein sequence ID" value="KAA9133713.1"/>
    <property type="molecule type" value="Genomic_DNA"/>
</dbReference>